<proteinExistence type="predicted"/>
<name>A0A1G5S5N6_PSEXY</name>
<feature type="domain" description="HD-GYP" evidence="2">
    <location>
        <begin position="122"/>
        <end position="317"/>
    </location>
</feature>
<sequence>MTKEIYGYIYDLPMGCITESDIYTSTGALLCPKMTIMDKGMIESLSHYRGKIHAVVSFEGFDEEEYEEEVDDEFLPEEDASLVFEETFKQFVAESLHTLYSNLEDTDSLISGVSEIGHKVCEIIDDAKELSINLSKLKVCDEYTYKHSVDVGTMAAIVAKTLGESKEFIRDIAVAGLLHDIGKERIPTEIINKPAKLTSEEFMTMKKHPVHGYHILMDSKNITEEMRKGILNHHENIDGSGYPRGLKGDEIGKMAQIISIVDVYDALVTERSYKAAKTPAQAIEIMFTMSNKFNMEYFKAFLSVVNVYPNGSTVNLSTGDKAIVLSQNRAYPLRPIVKTLIEKKIIDLATNHSYLATVITA</sequence>
<dbReference type="InterPro" id="IPR003607">
    <property type="entry name" value="HD/PDEase_dom"/>
</dbReference>
<dbReference type="SUPFAM" id="SSF109604">
    <property type="entry name" value="HD-domain/PDEase-like"/>
    <property type="match status" value="1"/>
</dbReference>
<protein>
    <submittedName>
        <fullName evidence="3">HDIG domain-containing protein</fullName>
    </submittedName>
</protein>
<dbReference type="InterPro" id="IPR037522">
    <property type="entry name" value="HD_GYP_dom"/>
</dbReference>
<accession>A0A1G5S5N6</accession>
<dbReference type="PROSITE" id="PS51832">
    <property type="entry name" value="HD_GYP"/>
    <property type="match status" value="1"/>
</dbReference>
<evidence type="ECO:0000313" key="4">
    <source>
        <dbReference type="Proteomes" id="UP000199428"/>
    </source>
</evidence>
<dbReference type="EMBL" id="FMWK01000024">
    <property type="protein sequence ID" value="SCZ81623.1"/>
    <property type="molecule type" value="Genomic_DNA"/>
</dbReference>
<dbReference type="InterPro" id="IPR006674">
    <property type="entry name" value="HD_domain"/>
</dbReference>
<dbReference type="RefSeq" id="WP_176757704.1">
    <property type="nucleotide sequence ID" value="NZ_FMWK01000024.1"/>
</dbReference>
<dbReference type="Pfam" id="PF13487">
    <property type="entry name" value="HD_5"/>
    <property type="match status" value="1"/>
</dbReference>
<evidence type="ECO:0000313" key="3">
    <source>
        <dbReference type="EMBL" id="SCZ81623.1"/>
    </source>
</evidence>
<dbReference type="SMART" id="SM00471">
    <property type="entry name" value="HDc"/>
    <property type="match status" value="1"/>
</dbReference>
<dbReference type="PROSITE" id="PS51831">
    <property type="entry name" value="HD"/>
    <property type="match status" value="1"/>
</dbReference>
<dbReference type="Gene3D" id="1.10.3210.10">
    <property type="entry name" value="Hypothetical protein af1432"/>
    <property type="match status" value="1"/>
</dbReference>
<reference evidence="3 4" key="1">
    <citation type="submission" date="2016-10" db="EMBL/GenBank/DDBJ databases">
        <authorList>
            <person name="de Groot N.N."/>
        </authorList>
    </citation>
    <scope>NUCLEOTIDE SEQUENCE [LARGE SCALE GENOMIC DNA]</scope>
    <source>
        <strain evidence="3 4">DSM 10317</strain>
    </source>
</reference>
<dbReference type="CDD" id="cd00077">
    <property type="entry name" value="HDc"/>
    <property type="match status" value="1"/>
</dbReference>
<dbReference type="PANTHER" id="PTHR43155">
    <property type="entry name" value="CYCLIC DI-GMP PHOSPHODIESTERASE PA4108-RELATED"/>
    <property type="match status" value="1"/>
</dbReference>
<organism evidence="3 4">
    <name type="scientific">Pseudobutyrivibrio xylanivorans</name>
    <dbReference type="NCBI Taxonomy" id="185007"/>
    <lineage>
        <taxon>Bacteria</taxon>
        <taxon>Bacillati</taxon>
        <taxon>Bacillota</taxon>
        <taxon>Clostridia</taxon>
        <taxon>Lachnospirales</taxon>
        <taxon>Lachnospiraceae</taxon>
        <taxon>Pseudobutyrivibrio</taxon>
    </lineage>
</organism>
<gene>
    <name evidence="3" type="ORF">SAMN02910350_02906</name>
</gene>
<evidence type="ECO:0000259" key="1">
    <source>
        <dbReference type="PROSITE" id="PS51831"/>
    </source>
</evidence>
<feature type="domain" description="HD" evidence="1">
    <location>
        <begin position="144"/>
        <end position="267"/>
    </location>
</feature>
<dbReference type="PANTHER" id="PTHR43155:SF2">
    <property type="entry name" value="CYCLIC DI-GMP PHOSPHODIESTERASE PA4108"/>
    <property type="match status" value="1"/>
</dbReference>
<dbReference type="AlphaFoldDB" id="A0A1G5S5N6"/>
<dbReference type="NCBIfam" id="TIGR00277">
    <property type="entry name" value="HDIG"/>
    <property type="match status" value="1"/>
</dbReference>
<dbReference type="Proteomes" id="UP000199428">
    <property type="component" value="Unassembled WGS sequence"/>
</dbReference>
<dbReference type="InterPro" id="IPR006675">
    <property type="entry name" value="HDIG_dom"/>
</dbReference>
<evidence type="ECO:0000259" key="2">
    <source>
        <dbReference type="PROSITE" id="PS51832"/>
    </source>
</evidence>